<dbReference type="EMBL" id="CP103305">
    <property type="protein sequence ID" value="UVS70279.1"/>
    <property type="molecule type" value="Genomic_DNA"/>
</dbReference>
<gene>
    <name evidence="1" type="ORF">NWT39_05710</name>
</gene>
<dbReference type="AlphaFoldDB" id="A0A977NMU7"/>
<dbReference type="GeneID" id="74946413"/>
<organism evidence="1">
    <name type="scientific">Nitrososphaera viennensis</name>
    <dbReference type="NCBI Taxonomy" id="1034015"/>
    <lineage>
        <taxon>Archaea</taxon>
        <taxon>Nitrososphaerota</taxon>
        <taxon>Nitrososphaeria</taxon>
        <taxon>Nitrososphaerales</taxon>
        <taxon>Nitrososphaeraceae</taxon>
        <taxon>Nitrososphaera</taxon>
    </lineage>
</organism>
<protein>
    <submittedName>
        <fullName evidence="1">Uncharacterized protein</fullName>
    </submittedName>
</protein>
<accession>A0A977NMU7</accession>
<dbReference type="RefSeq" id="WP_158435112.1">
    <property type="nucleotide sequence ID" value="NZ_CP103305.1"/>
</dbReference>
<reference evidence="1" key="1">
    <citation type="submission" date="2022-08" db="EMBL/GenBank/DDBJ databases">
        <title>Dynamic responses of ammonia-oxidizing microbial communities induced by reactive oxygen species (ROS) in fluctuating redox aquifers.</title>
        <authorList>
            <person name="Wang P."/>
            <person name="Wang H."/>
        </authorList>
    </citation>
    <scope>NUCLEOTIDE SEQUENCE</scope>
    <source>
        <strain evidence="1">PLX03</strain>
    </source>
</reference>
<proteinExistence type="predicted"/>
<sequence length="52" mass="6002">MEREALTQESLYERLESFGVNVSIIKKMNPSLEDLLEFTGKLQELMKNPAET</sequence>
<name>A0A977NMU7_9ARCH</name>
<evidence type="ECO:0000313" key="1">
    <source>
        <dbReference type="EMBL" id="UVS70279.1"/>
    </source>
</evidence>
<dbReference type="Proteomes" id="UP001059771">
    <property type="component" value="Chromosome"/>
</dbReference>